<accession>A0A8J2SN74</accession>
<evidence type="ECO:0000313" key="2">
    <source>
        <dbReference type="Proteomes" id="UP000789595"/>
    </source>
</evidence>
<protein>
    <submittedName>
        <fullName evidence="1">Uncharacterized protein</fullName>
    </submittedName>
</protein>
<reference evidence="1" key="1">
    <citation type="submission" date="2021-11" db="EMBL/GenBank/DDBJ databases">
        <authorList>
            <consortium name="Genoscope - CEA"/>
            <person name="William W."/>
        </authorList>
    </citation>
    <scope>NUCLEOTIDE SEQUENCE</scope>
</reference>
<organism evidence="1 2">
    <name type="scientific">Pelagomonas calceolata</name>
    <dbReference type="NCBI Taxonomy" id="35677"/>
    <lineage>
        <taxon>Eukaryota</taxon>
        <taxon>Sar</taxon>
        <taxon>Stramenopiles</taxon>
        <taxon>Ochrophyta</taxon>
        <taxon>Pelagophyceae</taxon>
        <taxon>Pelagomonadales</taxon>
        <taxon>Pelagomonadaceae</taxon>
        <taxon>Pelagomonas</taxon>
    </lineage>
</organism>
<dbReference type="EMBL" id="CAKKNE010000005">
    <property type="protein sequence ID" value="CAH0376318.1"/>
    <property type="molecule type" value="Genomic_DNA"/>
</dbReference>
<dbReference type="AlphaFoldDB" id="A0A8J2SN74"/>
<proteinExistence type="predicted"/>
<sequence length="145" mass="15865">MEVNVGGASPHARGDLDDLVTSLMHDGTQWAAPRTARRAVVGLGVARRPAWFRHAAPIVTRGGHAFTEAGRVHGSWRAPRGDDWRPRHPVAREWNATPVDSVRRLVRPHAPIVIPALRLVRVPARPRRDASGPLQLSASVCVNMP</sequence>
<dbReference type="Proteomes" id="UP000789595">
    <property type="component" value="Unassembled WGS sequence"/>
</dbReference>
<evidence type="ECO:0000313" key="1">
    <source>
        <dbReference type="EMBL" id="CAH0376318.1"/>
    </source>
</evidence>
<gene>
    <name evidence="1" type="ORF">PECAL_5P08920</name>
</gene>
<feature type="non-terminal residue" evidence="1">
    <location>
        <position position="145"/>
    </location>
</feature>
<name>A0A8J2SN74_9STRA</name>
<keyword evidence="2" id="KW-1185">Reference proteome</keyword>
<comment type="caution">
    <text evidence="1">The sequence shown here is derived from an EMBL/GenBank/DDBJ whole genome shotgun (WGS) entry which is preliminary data.</text>
</comment>